<dbReference type="RefSeq" id="WP_243726784.1">
    <property type="nucleotide sequence ID" value="NZ_SLWS01000002.1"/>
</dbReference>
<name>A0A4R2JQG4_9PSEU</name>
<dbReference type="Proteomes" id="UP000295680">
    <property type="component" value="Unassembled WGS sequence"/>
</dbReference>
<gene>
    <name evidence="2" type="ORF">EV192_102609</name>
</gene>
<reference evidence="2 3" key="1">
    <citation type="submission" date="2019-03" db="EMBL/GenBank/DDBJ databases">
        <title>Genomic Encyclopedia of Type Strains, Phase IV (KMG-IV): sequencing the most valuable type-strain genomes for metagenomic binning, comparative biology and taxonomic classification.</title>
        <authorList>
            <person name="Goeker M."/>
        </authorList>
    </citation>
    <scope>NUCLEOTIDE SEQUENCE [LARGE SCALE GENOMIC DNA]</scope>
    <source>
        <strain evidence="2 3">DSM 45934</strain>
    </source>
</reference>
<proteinExistence type="predicted"/>
<evidence type="ECO:0000259" key="1">
    <source>
        <dbReference type="Pfam" id="PF04149"/>
    </source>
</evidence>
<dbReference type="AlphaFoldDB" id="A0A4R2JQG4"/>
<organism evidence="2 3">
    <name type="scientific">Actinocrispum wychmicini</name>
    <dbReference type="NCBI Taxonomy" id="1213861"/>
    <lineage>
        <taxon>Bacteria</taxon>
        <taxon>Bacillati</taxon>
        <taxon>Actinomycetota</taxon>
        <taxon>Actinomycetes</taxon>
        <taxon>Pseudonocardiales</taxon>
        <taxon>Pseudonocardiaceae</taxon>
        <taxon>Actinocrispum</taxon>
    </lineage>
</organism>
<dbReference type="EMBL" id="SLWS01000002">
    <property type="protein sequence ID" value="TCO62471.1"/>
    <property type="molecule type" value="Genomic_DNA"/>
</dbReference>
<evidence type="ECO:0000313" key="3">
    <source>
        <dbReference type="Proteomes" id="UP000295680"/>
    </source>
</evidence>
<evidence type="ECO:0000313" key="2">
    <source>
        <dbReference type="EMBL" id="TCO62471.1"/>
    </source>
</evidence>
<dbReference type="InterPro" id="IPR007278">
    <property type="entry name" value="DUF397"/>
</dbReference>
<keyword evidence="3" id="KW-1185">Reference proteome</keyword>
<sequence length="69" mass="7450">MGQQAQPHVVEIEPAGLIWVKSSASSSSSSSCVEVARTAATILVRDSRDRQGPRLAFPSASWKLLVDQR</sequence>
<dbReference type="Pfam" id="PF04149">
    <property type="entry name" value="DUF397"/>
    <property type="match status" value="1"/>
</dbReference>
<comment type="caution">
    <text evidence="2">The sequence shown here is derived from an EMBL/GenBank/DDBJ whole genome shotgun (WGS) entry which is preliminary data.</text>
</comment>
<accession>A0A4R2JQG4</accession>
<protein>
    <submittedName>
        <fullName evidence="2">Uncharacterized protein DUF397</fullName>
    </submittedName>
</protein>
<feature type="domain" description="DUF397" evidence="1">
    <location>
        <begin position="19"/>
        <end position="67"/>
    </location>
</feature>